<dbReference type="Proteomes" id="UP000789920">
    <property type="component" value="Unassembled WGS sequence"/>
</dbReference>
<accession>A0ACA9RN95</accession>
<dbReference type="EMBL" id="CAJVQC010059932">
    <property type="protein sequence ID" value="CAG8800262.1"/>
    <property type="molecule type" value="Genomic_DNA"/>
</dbReference>
<sequence length="80" mass="8998">PESVEKHFSHPCYRSYHITSPGSVRNQSGFRVVISGRFAGLTRECSTQWTYEKLCDLVLGSENFIIIAESRKVELSTGFG</sequence>
<proteinExistence type="predicted"/>
<evidence type="ECO:0000313" key="2">
    <source>
        <dbReference type="Proteomes" id="UP000789920"/>
    </source>
</evidence>
<evidence type="ECO:0000313" key="1">
    <source>
        <dbReference type="EMBL" id="CAG8800262.1"/>
    </source>
</evidence>
<reference evidence="1" key="1">
    <citation type="submission" date="2021-06" db="EMBL/GenBank/DDBJ databases">
        <authorList>
            <person name="Kallberg Y."/>
            <person name="Tangrot J."/>
            <person name="Rosling A."/>
        </authorList>
    </citation>
    <scope>NUCLEOTIDE SEQUENCE</scope>
    <source>
        <strain evidence="1">MA461A</strain>
    </source>
</reference>
<protein>
    <submittedName>
        <fullName evidence="1">18409_t:CDS:1</fullName>
    </submittedName>
</protein>
<name>A0ACA9RN95_9GLOM</name>
<keyword evidence="2" id="KW-1185">Reference proteome</keyword>
<organism evidence="1 2">
    <name type="scientific">Racocetra persica</name>
    <dbReference type="NCBI Taxonomy" id="160502"/>
    <lineage>
        <taxon>Eukaryota</taxon>
        <taxon>Fungi</taxon>
        <taxon>Fungi incertae sedis</taxon>
        <taxon>Mucoromycota</taxon>
        <taxon>Glomeromycotina</taxon>
        <taxon>Glomeromycetes</taxon>
        <taxon>Diversisporales</taxon>
        <taxon>Gigasporaceae</taxon>
        <taxon>Racocetra</taxon>
    </lineage>
</organism>
<comment type="caution">
    <text evidence="1">The sequence shown here is derived from an EMBL/GenBank/DDBJ whole genome shotgun (WGS) entry which is preliminary data.</text>
</comment>
<gene>
    <name evidence="1" type="ORF">RPERSI_LOCUS20876</name>
</gene>
<feature type="non-terminal residue" evidence="1">
    <location>
        <position position="1"/>
    </location>
</feature>